<dbReference type="Gene3D" id="3.40.50.2300">
    <property type="match status" value="2"/>
</dbReference>
<dbReference type="CDD" id="cd00082">
    <property type="entry name" value="HisKA"/>
    <property type="match status" value="1"/>
</dbReference>
<dbReference type="Gene3D" id="1.10.287.130">
    <property type="match status" value="1"/>
</dbReference>
<proteinExistence type="predicted"/>
<feature type="chain" id="PRO_5012666261" description="histidine kinase" evidence="5">
    <location>
        <begin position="34"/>
        <end position="629"/>
    </location>
</feature>
<feature type="transmembrane region" description="Helical" evidence="4">
    <location>
        <begin position="357"/>
        <end position="379"/>
    </location>
</feature>
<dbReference type="SUPFAM" id="SSF55874">
    <property type="entry name" value="ATPase domain of HSP90 chaperone/DNA topoisomerase II/histidine kinase"/>
    <property type="match status" value="1"/>
</dbReference>
<dbReference type="PROSITE" id="PS51257">
    <property type="entry name" value="PROKAR_LIPOPROTEIN"/>
    <property type="match status" value="1"/>
</dbReference>
<accession>A0A1Y2JJ65</accession>
<dbReference type="Pfam" id="PF02518">
    <property type="entry name" value="HATPase_c"/>
    <property type="match status" value="1"/>
</dbReference>
<dbReference type="Proteomes" id="UP000193335">
    <property type="component" value="Unassembled WGS sequence"/>
</dbReference>
<dbReference type="AlphaFoldDB" id="A0A1Y2JJ65"/>
<dbReference type="GO" id="GO:0000155">
    <property type="term" value="F:phosphorelay sensor kinase activity"/>
    <property type="evidence" value="ECO:0007669"/>
    <property type="project" value="InterPro"/>
</dbReference>
<organism evidence="7 8">
    <name type="scientific">Bradyrhizobium japonicum</name>
    <dbReference type="NCBI Taxonomy" id="375"/>
    <lineage>
        <taxon>Bacteria</taxon>
        <taxon>Pseudomonadati</taxon>
        <taxon>Pseudomonadota</taxon>
        <taxon>Alphaproteobacteria</taxon>
        <taxon>Hyphomicrobiales</taxon>
        <taxon>Nitrobacteraceae</taxon>
        <taxon>Bradyrhizobium</taxon>
    </lineage>
</organism>
<keyword evidence="3" id="KW-0597">Phosphoprotein</keyword>
<keyword evidence="5" id="KW-0732">Signal</keyword>
<evidence type="ECO:0000256" key="3">
    <source>
        <dbReference type="ARBA" id="ARBA00022553"/>
    </source>
</evidence>
<keyword evidence="4" id="KW-1133">Transmembrane helix</keyword>
<dbReference type="InterPro" id="IPR036097">
    <property type="entry name" value="HisK_dim/P_sf"/>
</dbReference>
<keyword evidence="4" id="KW-0812">Transmembrane</keyword>
<comment type="catalytic activity">
    <reaction evidence="1">
        <text>ATP + protein L-histidine = ADP + protein N-phospho-L-histidine.</text>
        <dbReference type="EC" id="2.7.13.3"/>
    </reaction>
</comment>
<dbReference type="EMBL" id="NAFL01000265">
    <property type="protein sequence ID" value="OSJ29522.1"/>
    <property type="molecule type" value="Genomic_DNA"/>
</dbReference>
<comment type="caution">
    <text evidence="7">The sequence shown here is derived from an EMBL/GenBank/DDBJ whole genome shotgun (WGS) entry which is preliminary data.</text>
</comment>
<evidence type="ECO:0000259" key="6">
    <source>
        <dbReference type="PROSITE" id="PS50109"/>
    </source>
</evidence>
<dbReference type="SUPFAM" id="SSF47384">
    <property type="entry name" value="Homodimeric domain of signal transducing histidine kinase"/>
    <property type="match status" value="1"/>
</dbReference>
<keyword evidence="4" id="KW-0472">Membrane</keyword>
<dbReference type="PANTHER" id="PTHR43065">
    <property type="entry name" value="SENSOR HISTIDINE KINASE"/>
    <property type="match status" value="1"/>
</dbReference>
<sequence length="629" mass="69241">MIRASVKQWLVATTLLGLGLLLAACMLSGPARAAEPGSAARSEPKRVLILHSFGREFRPWSEYARSIKAELERQSPWPLDVQEHTLLTARFNSPGPEAPFVDYLGSLYQGRPPDIVLSIGAPAARFVQRYRAKLFPETPTVLTVVEQRLVNRLDLTDNDVVVSVRNDFVAAFENILKLLPDIKTVAVVVGASPLEKFWIDEVKRELKPLEGRLDLVWYSDLPFEEILKRASVLPPHSALFWGLMLVDAGGIVHEGDIALHRLHAVANAPIFSYQEPFFGDASVGGPMHSIAETSSKTVSAAIRILGGEKPARIKYEPIGFGPPKYDWRELQRWGIGESSLPPGSEILFREPALWDRYHWQMLLIAAVILIQAGFIGGLLSERHRRQLAEIESRQRLTELAHANRYSAVGELTTSIAHELNQPLGSILTNAETAELMLKATSPDINEIRQILADIRRDDQRASEVIRRLRSVLRKRPFEIKDTELNDTVREAIGLVTALADGRRITLAYAPAAAELHVKGDPVQLQQVVLNLIINALDAVSDADMKKREVGVSTGRAGGHAEIRIADTGSGIAVGDLANIFNPFFTTKPQGMGMGLAIVKTIVEAHHGTIAAENQPSGGALFTIRLPIIH</sequence>
<evidence type="ECO:0000256" key="2">
    <source>
        <dbReference type="ARBA" id="ARBA00012438"/>
    </source>
</evidence>
<name>A0A1Y2JJ65_BRAJP</name>
<dbReference type="PROSITE" id="PS50109">
    <property type="entry name" value="HIS_KIN"/>
    <property type="match status" value="1"/>
</dbReference>
<dbReference type="InterPro" id="IPR036890">
    <property type="entry name" value="HATPase_C_sf"/>
</dbReference>
<dbReference type="InterPro" id="IPR005467">
    <property type="entry name" value="His_kinase_dom"/>
</dbReference>
<dbReference type="SMART" id="SM00388">
    <property type="entry name" value="HisKA"/>
    <property type="match status" value="1"/>
</dbReference>
<protein>
    <recommendedName>
        <fullName evidence="2">histidine kinase</fullName>
        <ecNumber evidence="2">2.7.13.3</ecNumber>
    </recommendedName>
</protein>
<dbReference type="RefSeq" id="WP_085402453.1">
    <property type="nucleotide sequence ID" value="NZ_NAFL01000265.1"/>
</dbReference>
<evidence type="ECO:0000256" key="5">
    <source>
        <dbReference type="SAM" id="SignalP"/>
    </source>
</evidence>
<dbReference type="Pfam" id="PF00512">
    <property type="entry name" value="HisKA"/>
    <property type="match status" value="1"/>
</dbReference>
<reference evidence="7 8" key="1">
    <citation type="submission" date="2017-03" db="EMBL/GenBank/DDBJ databases">
        <title>Whole genome sequences of fourteen strains of Bradyrhizobium canariense and one strain of Bradyrhizobium japonicum isolated from Lupinus (Papilionoideae: Genisteae) species in Algeria.</title>
        <authorList>
            <person name="Crovadore J."/>
            <person name="Chekireb D."/>
            <person name="Brachmann A."/>
            <person name="Chablais R."/>
            <person name="Cochard B."/>
            <person name="Lefort F."/>
        </authorList>
    </citation>
    <scope>NUCLEOTIDE SEQUENCE [LARGE SCALE GENOMIC DNA]</scope>
    <source>
        <strain evidence="7 8">UBMA197</strain>
    </source>
</reference>
<feature type="signal peptide" evidence="5">
    <location>
        <begin position="1"/>
        <end position="33"/>
    </location>
</feature>
<gene>
    <name evidence="7" type="ORF">BSZ19_27250</name>
</gene>
<dbReference type="PANTHER" id="PTHR43065:SF42">
    <property type="entry name" value="TWO-COMPONENT SENSOR PPRA"/>
    <property type="match status" value="1"/>
</dbReference>
<evidence type="ECO:0000256" key="4">
    <source>
        <dbReference type="SAM" id="Phobius"/>
    </source>
</evidence>
<dbReference type="InterPro" id="IPR003661">
    <property type="entry name" value="HisK_dim/P_dom"/>
</dbReference>
<dbReference type="SMART" id="SM00387">
    <property type="entry name" value="HATPase_c"/>
    <property type="match status" value="1"/>
</dbReference>
<dbReference type="EC" id="2.7.13.3" evidence="2"/>
<dbReference type="InterPro" id="IPR003594">
    <property type="entry name" value="HATPase_dom"/>
</dbReference>
<dbReference type="InterPro" id="IPR004358">
    <property type="entry name" value="Sig_transdc_His_kin-like_C"/>
</dbReference>
<evidence type="ECO:0000313" key="7">
    <source>
        <dbReference type="EMBL" id="OSJ29522.1"/>
    </source>
</evidence>
<dbReference type="Gene3D" id="3.30.565.10">
    <property type="entry name" value="Histidine kinase-like ATPase, C-terminal domain"/>
    <property type="match status" value="1"/>
</dbReference>
<evidence type="ECO:0000313" key="8">
    <source>
        <dbReference type="Proteomes" id="UP000193335"/>
    </source>
</evidence>
<dbReference type="PRINTS" id="PR00344">
    <property type="entry name" value="BCTRLSENSOR"/>
</dbReference>
<feature type="domain" description="Histidine kinase" evidence="6">
    <location>
        <begin position="414"/>
        <end position="629"/>
    </location>
</feature>
<evidence type="ECO:0000256" key="1">
    <source>
        <dbReference type="ARBA" id="ARBA00000085"/>
    </source>
</evidence>